<reference evidence="1 2" key="1">
    <citation type="submission" date="2016-10" db="EMBL/GenBank/DDBJ databases">
        <title>Comparative genomics uncovers the prolific and rare metabolic potential of the cyanobacterial genus Moorea.</title>
        <authorList>
            <person name="Leao T."/>
            <person name="Castelao G."/>
            <person name="Korobeynikov A."/>
            <person name="Monroe E.A."/>
            <person name="Podell S."/>
            <person name="Glukhov E."/>
            <person name="Allen E."/>
            <person name="Gerwick W.H."/>
            <person name="Gerwick L."/>
        </authorList>
    </citation>
    <scope>NUCLEOTIDE SEQUENCE [LARGE SCALE GENOMIC DNA]</scope>
    <source>
        <strain evidence="1 2">PNG5-198</strain>
    </source>
</reference>
<evidence type="ECO:0000313" key="2">
    <source>
        <dbReference type="Proteomes" id="UP000186657"/>
    </source>
</evidence>
<dbReference type="NCBIfam" id="TIGR03831">
    <property type="entry name" value="YgiT_finger"/>
    <property type="match status" value="1"/>
</dbReference>
<protein>
    <submittedName>
        <fullName evidence="1">YgiT-type zinc finger domain-containing protein</fullName>
    </submittedName>
</protein>
<name>A0A1U7N7B2_9CYAN</name>
<dbReference type="RefSeq" id="WP_075903302.1">
    <property type="nucleotide sequence ID" value="NZ_MKZS01000001.1"/>
</dbReference>
<dbReference type="InterPro" id="IPR022453">
    <property type="entry name" value="Znf_MqsA-type"/>
</dbReference>
<comment type="caution">
    <text evidence="1">The sequence shown here is derived from an EMBL/GenBank/DDBJ whole genome shotgun (WGS) entry which is preliminary data.</text>
</comment>
<dbReference type="Proteomes" id="UP000186657">
    <property type="component" value="Unassembled WGS sequence"/>
</dbReference>
<accession>A0A1U7N7B2</accession>
<dbReference type="AlphaFoldDB" id="A0A1U7N7B2"/>
<sequence>MHSEIEDFTVCHVCGFPEARTRYGSRAYGKGKDLLVIENVPMVSCPSCGTSYLTSFTLKEIDRIKRDRLTVALTKSVKVASFSV</sequence>
<organism evidence="1 2">
    <name type="scientific">Moorena bouillonii PNG</name>
    <dbReference type="NCBI Taxonomy" id="568701"/>
    <lineage>
        <taxon>Bacteria</taxon>
        <taxon>Bacillati</taxon>
        <taxon>Cyanobacteriota</taxon>
        <taxon>Cyanophyceae</taxon>
        <taxon>Coleofasciculales</taxon>
        <taxon>Coleofasciculaceae</taxon>
        <taxon>Moorena</taxon>
    </lineage>
</organism>
<dbReference type="EMBL" id="MKZS01000001">
    <property type="protein sequence ID" value="OLT61832.1"/>
    <property type="molecule type" value="Genomic_DNA"/>
</dbReference>
<gene>
    <name evidence="1" type="ORF">BJP37_25185</name>
</gene>
<evidence type="ECO:0000313" key="1">
    <source>
        <dbReference type="EMBL" id="OLT61832.1"/>
    </source>
</evidence>
<keyword evidence="2" id="KW-1185">Reference proteome</keyword>
<proteinExistence type="predicted"/>